<evidence type="ECO:0000256" key="1">
    <source>
        <dbReference type="SAM" id="SignalP"/>
    </source>
</evidence>
<keyword evidence="3" id="KW-1185">Reference proteome</keyword>
<proteinExistence type="predicted"/>
<accession>A0ABV7ES28</accession>
<feature type="signal peptide" evidence="1">
    <location>
        <begin position="1"/>
        <end position="25"/>
    </location>
</feature>
<sequence>MIGTRAQHILISACSTLLCVVPAQAALISVDASVFNQDASLITFSEVPDQTGNPVFIPGPNAGGSRPTVSTGGLFSGQAVDFNCAGCVTGSPSDGLSLVGNAQPVFTTLVPGSADEAILSGSPRFNGPISILFSIGVNAAGFIGSFFDAPGSHVLTAFDRQGNLLGSVENGLTGAQFLGLADDSGANSIAGIQFGRAGDNSAGFALDDLRFGQAGQISLPTSEVSVAEPRGLAWLALAIIAGMGCLRRRKSAGPGISPAAL</sequence>
<gene>
    <name evidence="2" type="ORF">ACFOSU_16635</name>
</gene>
<dbReference type="EMBL" id="JBHRSS010000008">
    <property type="protein sequence ID" value="MFC3105499.1"/>
    <property type="molecule type" value="Genomic_DNA"/>
</dbReference>
<reference evidence="3" key="1">
    <citation type="journal article" date="2019" name="Int. J. Syst. Evol. Microbiol.">
        <title>The Global Catalogue of Microorganisms (GCM) 10K type strain sequencing project: providing services to taxonomists for standard genome sequencing and annotation.</title>
        <authorList>
            <consortium name="The Broad Institute Genomics Platform"/>
            <consortium name="The Broad Institute Genome Sequencing Center for Infectious Disease"/>
            <person name="Wu L."/>
            <person name="Ma J."/>
        </authorList>
    </citation>
    <scope>NUCLEOTIDE SEQUENCE [LARGE SCALE GENOMIC DNA]</scope>
    <source>
        <strain evidence="3">KCTC 52640</strain>
    </source>
</reference>
<keyword evidence="1" id="KW-0732">Signal</keyword>
<evidence type="ECO:0000313" key="2">
    <source>
        <dbReference type="EMBL" id="MFC3105499.1"/>
    </source>
</evidence>
<dbReference type="RefSeq" id="WP_380691041.1">
    <property type="nucleotide sequence ID" value="NZ_JBHRSS010000008.1"/>
</dbReference>
<protein>
    <submittedName>
        <fullName evidence="2">PEP-CTERM sorting domain-containing protein</fullName>
    </submittedName>
</protein>
<organism evidence="2 3">
    <name type="scientific">Salinisphaera aquimarina</name>
    <dbReference type="NCBI Taxonomy" id="2094031"/>
    <lineage>
        <taxon>Bacteria</taxon>
        <taxon>Pseudomonadati</taxon>
        <taxon>Pseudomonadota</taxon>
        <taxon>Gammaproteobacteria</taxon>
        <taxon>Salinisphaerales</taxon>
        <taxon>Salinisphaeraceae</taxon>
        <taxon>Salinisphaera</taxon>
    </lineage>
</organism>
<dbReference type="Proteomes" id="UP001595462">
    <property type="component" value="Unassembled WGS sequence"/>
</dbReference>
<feature type="chain" id="PRO_5045652081" evidence="1">
    <location>
        <begin position="26"/>
        <end position="261"/>
    </location>
</feature>
<evidence type="ECO:0000313" key="3">
    <source>
        <dbReference type="Proteomes" id="UP001595462"/>
    </source>
</evidence>
<comment type="caution">
    <text evidence="2">The sequence shown here is derived from an EMBL/GenBank/DDBJ whole genome shotgun (WGS) entry which is preliminary data.</text>
</comment>
<name>A0ABV7ES28_9GAMM</name>